<feature type="transmembrane region" description="Helical" evidence="9">
    <location>
        <begin position="840"/>
        <end position="861"/>
    </location>
</feature>
<comment type="subcellular location">
    <subcellularLocation>
        <location evidence="1">Endomembrane system</location>
        <topology evidence="1">Multi-pass membrane protein</topology>
    </subcellularLocation>
</comment>
<evidence type="ECO:0000259" key="10">
    <source>
        <dbReference type="Pfam" id="PF01699"/>
    </source>
</evidence>
<keyword evidence="3" id="KW-0813">Transport</keyword>
<feature type="transmembrane region" description="Helical" evidence="9">
    <location>
        <begin position="807"/>
        <end position="834"/>
    </location>
</feature>
<feature type="transmembrane region" description="Helical" evidence="9">
    <location>
        <begin position="508"/>
        <end position="530"/>
    </location>
</feature>
<dbReference type="EMBL" id="PUHQ01000101">
    <property type="protein sequence ID" value="KAG0656212.1"/>
    <property type="molecule type" value="Genomic_DNA"/>
</dbReference>
<evidence type="ECO:0000256" key="3">
    <source>
        <dbReference type="ARBA" id="ARBA00022448"/>
    </source>
</evidence>
<dbReference type="PANTHER" id="PTHR31503:SF20">
    <property type="entry name" value="CA(2+)_H(+) EXCHANGER, PUTATIVE (EUROFUNG)-RELATED"/>
    <property type="match status" value="1"/>
</dbReference>
<gene>
    <name evidence="11" type="ORF">C6P46_000368</name>
</gene>
<dbReference type="PANTHER" id="PTHR31503">
    <property type="entry name" value="VACUOLAR CALCIUM ION TRANSPORTER"/>
    <property type="match status" value="1"/>
</dbReference>
<feature type="transmembrane region" description="Helical" evidence="9">
    <location>
        <begin position="418"/>
        <end position="436"/>
    </location>
</feature>
<dbReference type="OrthoDB" id="1699231at2759"/>
<feature type="compositionally biased region" description="Basic and acidic residues" evidence="8">
    <location>
        <begin position="147"/>
        <end position="159"/>
    </location>
</feature>
<dbReference type="FunFam" id="1.20.1420.30:FF:000024">
    <property type="entry name" value="Calcium/proton exchanger, variant"/>
    <property type="match status" value="1"/>
</dbReference>
<feature type="region of interest" description="Disordered" evidence="8">
    <location>
        <begin position="1"/>
        <end position="51"/>
    </location>
</feature>
<keyword evidence="6" id="KW-0406">Ion transport</keyword>
<dbReference type="AlphaFoldDB" id="A0A9P6VUN4"/>
<evidence type="ECO:0000313" key="11">
    <source>
        <dbReference type="EMBL" id="KAG0656212.1"/>
    </source>
</evidence>
<dbReference type="GO" id="GO:0000329">
    <property type="term" value="C:fungal-type vacuole membrane"/>
    <property type="evidence" value="ECO:0007669"/>
    <property type="project" value="TreeGrafter"/>
</dbReference>
<feature type="transmembrane region" description="Helical" evidence="9">
    <location>
        <begin position="474"/>
        <end position="496"/>
    </location>
</feature>
<dbReference type="Pfam" id="PF01699">
    <property type="entry name" value="Na_Ca_ex"/>
    <property type="match status" value="2"/>
</dbReference>
<keyword evidence="5 9" id="KW-1133">Transmembrane helix</keyword>
<feature type="region of interest" description="Disordered" evidence="8">
    <location>
        <begin position="280"/>
        <end position="321"/>
    </location>
</feature>
<comment type="caution">
    <text evidence="11">The sequence shown here is derived from an EMBL/GenBank/DDBJ whole genome shotgun (WGS) entry which is preliminary data.</text>
</comment>
<name>A0A9P6VUN4_RHOMI</name>
<feature type="transmembrane region" description="Helical" evidence="9">
    <location>
        <begin position="778"/>
        <end position="800"/>
    </location>
</feature>
<keyword evidence="4 9" id="KW-0812">Transmembrane</keyword>
<accession>A0A9P6VUN4</accession>
<evidence type="ECO:0000256" key="4">
    <source>
        <dbReference type="ARBA" id="ARBA00022692"/>
    </source>
</evidence>
<feature type="transmembrane region" description="Helical" evidence="9">
    <location>
        <begin position="586"/>
        <end position="610"/>
    </location>
</feature>
<dbReference type="InterPro" id="IPR004713">
    <property type="entry name" value="CaH_exchang"/>
</dbReference>
<protein>
    <recommendedName>
        <fullName evidence="10">Sodium/calcium exchanger membrane region domain-containing protein</fullName>
    </recommendedName>
</protein>
<keyword evidence="7 9" id="KW-0472">Membrane</keyword>
<feature type="transmembrane region" description="Helical" evidence="9">
    <location>
        <begin position="442"/>
        <end position="462"/>
    </location>
</feature>
<dbReference type="GO" id="GO:0012505">
    <property type="term" value="C:endomembrane system"/>
    <property type="evidence" value="ECO:0007669"/>
    <property type="project" value="UniProtKB-SubCell"/>
</dbReference>
<evidence type="ECO:0000256" key="1">
    <source>
        <dbReference type="ARBA" id="ARBA00004127"/>
    </source>
</evidence>
<feature type="compositionally biased region" description="Low complexity" evidence="8">
    <location>
        <begin position="648"/>
        <end position="663"/>
    </location>
</feature>
<evidence type="ECO:0000313" key="12">
    <source>
        <dbReference type="Proteomes" id="UP000777482"/>
    </source>
</evidence>
<feature type="region of interest" description="Disordered" evidence="8">
    <location>
        <begin position="648"/>
        <end position="721"/>
    </location>
</feature>
<feature type="transmembrane region" description="Helical" evidence="9">
    <location>
        <begin position="868"/>
        <end position="888"/>
    </location>
</feature>
<evidence type="ECO:0000256" key="8">
    <source>
        <dbReference type="SAM" id="MobiDB-lite"/>
    </source>
</evidence>
<feature type="transmembrane region" description="Helical" evidence="9">
    <location>
        <begin position="542"/>
        <end position="566"/>
    </location>
</feature>
<comment type="similarity">
    <text evidence="2">Belongs to the Ca(2+):cation antiporter (CaCA) (TC 2.A.19) family.</text>
</comment>
<feature type="region of interest" description="Disordered" evidence="8">
    <location>
        <begin position="359"/>
        <end position="399"/>
    </location>
</feature>
<dbReference type="GO" id="GO:0015369">
    <property type="term" value="F:calcium:proton antiporter activity"/>
    <property type="evidence" value="ECO:0007669"/>
    <property type="project" value="TreeGrafter"/>
</dbReference>
<feature type="compositionally biased region" description="Low complexity" evidence="8">
    <location>
        <begin position="1"/>
        <end position="15"/>
    </location>
</feature>
<feature type="domain" description="Sodium/calcium exchanger membrane region" evidence="10">
    <location>
        <begin position="743"/>
        <end position="886"/>
    </location>
</feature>
<feature type="region of interest" description="Disordered" evidence="8">
    <location>
        <begin position="131"/>
        <end position="165"/>
    </location>
</feature>
<feature type="domain" description="Sodium/calcium exchanger membrane region" evidence="10">
    <location>
        <begin position="442"/>
        <end position="603"/>
    </location>
</feature>
<organism evidence="11 12">
    <name type="scientific">Rhodotorula mucilaginosa</name>
    <name type="common">Yeast</name>
    <name type="synonym">Rhodotorula rubra</name>
    <dbReference type="NCBI Taxonomy" id="5537"/>
    <lineage>
        <taxon>Eukaryota</taxon>
        <taxon>Fungi</taxon>
        <taxon>Dikarya</taxon>
        <taxon>Basidiomycota</taxon>
        <taxon>Pucciniomycotina</taxon>
        <taxon>Microbotryomycetes</taxon>
        <taxon>Sporidiobolales</taxon>
        <taxon>Sporidiobolaceae</taxon>
        <taxon>Rhodotorula</taxon>
    </lineage>
</organism>
<evidence type="ECO:0000256" key="2">
    <source>
        <dbReference type="ARBA" id="ARBA00008170"/>
    </source>
</evidence>
<dbReference type="InterPro" id="IPR004837">
    <property type="entry name" value="NaCa_Exmemb"/>
</dbReference>
<feature type="compositionally biased region" description="Polar residues" evidence="8">
    <location>
        <begin position="305"/>
        <end position="314"/>
    </location>
</feature>
<dbReference type="InterPro" id="IPR044880">
    <property type="entry name" value="NCX_ion-bd_dom_sf"/>
</dbReference>
<sequence>MSRASAAAGDSASVVDAHRDWVSGGNPRPVKQHRRLGRSPGGREQPSAQAPLAARDVAVAYHPHHACSRALKRRARPSGRSWSSVVAAITQDKHLIWTETDPARRRARMAPQRDCCTNEWRSETVITVKAERSTASSGAPSFGTEVLRSEQRSSDEEIRSGGAAAPPLECRAPCAGFITASAFPFHLFAYSPTSTTTLAARVNCMVNATEQLDQLAALADDDKPPDSGYSHHEPIERQDFAASSSPRGVPHIAAADKDAAAELNPAGKQESLTARLLHTIAPATGGRPINRSSSLPNLERRRQQQHSNATSPHGNTGIAYEQHPDDAASFVSVEKAQRVHTFTGALPSEKASTPVLAGILTNNNGGGGNGHPPNATPEDGSTTPGPRPPLLSKKLLEPKKPLGKNPTFRQCLINVARYSWLNVLFVFVPVSWAMHFSHQSPTVTFCVSFFAIVPLAAMLGFATEELAVRVGDAFGGLLNATFGNAVELIISILALVKGELGIVRSSMLGSILSNCLLVLGGCFFAGGIRFHEQGYSLRAAQLNINLLGIAVVAIVIPVAFHSFIQADGTESDEVTSSNVLKLSRGISFILLFVYACYLTFQLWTHAYLYAPPKTPRPPSSSTAALLIYNEGPQPPSEGKVFRIPSLPSWGSSSSSSSSSVSTSVRGRNARTLAEDENPGAFSAEDAAQHDNDLARVPTAASDTFRRSPPIKGDRDLEAGTQEQQHVEFSPMDEHEPELSVWFAFALLAVITALTGVTAECLVDSIDGLTETGNVSKEFVALILLPVVGNAAEHVTAITVATKNKLNLSLAVAVGSSIQIAFFVIPVLVLLGWAIGQPLDFDFNTFETLVVFLAGCVVNWAIQDGRTNWLEGLTLCALYIIIALVFWYYDPPSF</sequence>
<feature type="transmembrane region" description="Helical" evidence="9">
    <location>
        <begin position="738"/>
        <end position="758"/>
    </location>
</feature>
<evidence type="ECO:0000256" key="6">
    <source>
        <dbReference type="ARBA" id="ARBA00023065"/>
    </source>
</evidence>
<evidence type="ECO:0000256" key="9">
    <source>
        <dbReference type="SAM" id="Phobius"/>
    </source>
</evidence>
<dbReference type="GO" id="GO:0006874">
    <property type="term" value="P:intracellular calcium ion homeostasis"/>
    <property type="evidence" value="ECO:0007669"/>
    <property type="project" value="TreeGrafter"/>
</dbReference>
<keyword evidence="12" id="KW-1185">Reference proteome</keyword>
<dbReference type="Proteomes" id="UP000777482">
    <property type="component" value="Unassembled WGS sequence"/>
</dbReference>
<dbReference type="Gene3D" id="1.20.1420.30">
    <property type="entry name" value="NCX, central ion-binding region"/>
    <property type="match status" value="2"/>
</dbReference>
<proteinExistence type="inferred from homology"/>
<evidence type="ECO:0000256" key="5">
    <source>
        <dbReference type="ARBA" id="ARBA00022989"/>
    </source>
</evidence>
<reference evidence="11 12" key="1">
    <citation type="submission" date="2020-11" db="EMBL/GenBank/DDBJ databases">
        <title>Kefir isolates.</title>
        <authorList>
            <person name="Marcisauskas S."/>
            <person name="Kim Y."/>
            <person name="Blasche S."/>
        </authorList>
    </citation>
    <scope>NUCLEOTIDE SEQUENCE [LARGE SCALE GENOMIC DNA]</scope>
    <source>
        <strain evidence="11 12">KR</strain>
    </source>
</reference>
<evidence type="ECO:0000256" key="7">
    <source>
        <dbReference type="ARBA" id="ARBA00023136"/>
    </source>
</evidence>